<name>A0A4Y7LFU2_PAPSO</name>
<evidence type="ECO:0000256" key="1">
    <source>
        <dbReference type="SAM" id="MobiDB-lite"/>
    </source>
</evidence>
<sequence>MDMDDTLIIPLTNTEGDTWSGSEGDMVKVWPWEPTENCAKQLQMNLNFDIRCNILTNGSES</sequence>
<feature type="domain" description="IP5PC-F beta-propeller" evidence="2">
    <location>
        <begin position="13"/>
        <end position="38"/>
    </location>
</feature>
<organism evidence="3 4">
    <name type="scientific">Papaver somniferum</name>
    <name type="common">Opium poppy</name>
    <dbReference type="NCBI Taxonomy" id="3469"/>
    <lineage>
        <taxon>Eukaryota</taxon>
        <taxon>Viridiplantae</taxon>
        <taxon>Streptophyta</taxon>
        <taxon>Embryophyta</taxon>
        <taxon>Tracheophyta</taxon>
        <taxon>Spermatophyta</taxon>
        <taxon>Magnoliopsida</taxon>
        <taxon>Ranunculales</taxon>
        <taxon>Papaveraceae</taxon>
        <taxon>Papaveroideae</taxon>
        <taxon>Papaver</taxon>
    </lineage>
</organism>
<dbReference type="Gramene" id="RZC83161">
    <property type="protein sequence ID" value="RZC83161"/>
    <property type="gene ID" value="C5167_045950"/>
</dbReference>
<feature type="compositionally biased region" description="Polar residues" evidence="1">
    <location>
        <begin position="11"/>
        <end position="21"/>
    </location>
</feature>
<dbReference type="Proteomes" id="UP000316621">
    <property type="component" value="Chromosome 11"/>
</dbReference>
<feature type="region of interest" description="Disordered" evidence="1">
    <location>
        <begin position="1"/>
        <end position="25"/>
    </location>
</feature>
<reference evidence="3 4" key="1">
    <citation type="journal article" date="2018" name="Science">
        <title>The opium poppy genome and morphinan production.</title>
        <authorList>
            <person name="Guo L."/>
            <person name="Winzer T."/>
            <person name="Yang X."/>
            <person name="Li Y."/>
            <person name="Ning Z."/>
            <person name="He Z."/>
            <person name="Teodor R."/>
            <person name="Lu Y."/>
            <person name="Bowser T.A."/>
            <person name="Graham I.A."/>
            <person name="Ye K."/>
        </authorList>
    </citation>
    <scope>NUCLEOTIDE SEQUENCE [LARGE SCALE GENOMIC DNA]</scope>
    <source>
        <strain evidence="4">cv. HN1</strain>
        <tissue evidence="3">Leaves</tissue>
    </source>
</reference>
<proteinExistence type="predicted"/>
<protein>
    <recommendedName>
        <fullName evidence="2">IP5PC-F beta-propeller domain-containing protein</fullName>
    </recommendedName>
</protein>
<accession>A0A4Y7LFU2</accession>
<evidence type="ECO:0000313" key="3">
    <source>
        <dbReference type="EMBL" id="RZC83161.1"/>
    </source>
</evidence>
<evidence type="ECO:0000259" key="2">
    <source>
        <dbReference type="Pfam" id="PF23754"/>
    </source>
</evidence>
<dbReference type="AlphaFoldDB" id="A0A4Y7LFU2"/>
<evidence type="ECO:0000313" key="4">
    <source>
        <dbReference type="Proteomes" id="UP000316621"/>
    </source>
</evidence>
<dbReference type="InterPro" id="IPR056454">
    <property type="entry name" value="Beta-prop_IP5PC_F"/>
</dbReference>
<dbReference type="EMBL" id="CM010725">
    <property type="protein sequence ID" value="RZC83161.1"/>
    <property type="molecule type" value="Genomic_DNA"/>
</dbReference>
<keyword evidence="4" id="KW-1185">Reference proteome</keyword>
<dbReference type="Pfam" id="PF23754">
    <property type="entry name" value="Beta-prop_IP5PC_F"/>
    <property type="match status" value="1"/>
</dbReference>
<gene>
    <name evidence="3" type="ORF">C5167_045950</name>
</gene>